<keyword evidence="3" id="KW-0547">Nucleotide-binding</keyword>
<keyword evidence="4 8" id="KW-0067">ATP-binding</keyword>
<dbReference type="RefSeq" id="WP_206681268.1">
    <property type="nucleotide sequence ID" value="NZ_JBHSXE010000001.1"/>
</dbReference>
<gene>
    <name evidence="8" type="ORF">ACFQKB_16505</name>
</gene>
<keyword evidence="2" id="KW-0813">Transport</keyword>
<evidence type="ECO:0000313" key="9">
    <source>
        <dbReference type="Proteomes" id="UP001596380"/>
    </source>
</evidence>
<dbReference type="InterPro" id="IPR003593">
    <property type="entry name" value="AAA+_ATPase"/>
</dbReference>
<dbReference type="SUPFAM" id="SSF52540">
    <property type="entry name" value="P-loop containing nucleoside triphosphate hydrolases"/>
    <property type="match status" value="1"/>
</dbReference>
<evidence type="ECO:0000256" key="4">
    <source>
        <dbReference type="ARBA" id="ARBA00022840"/>
    </source>
</evidence>
<evidence type="ECO:0000256" key="1">
    <source>
        <dbReference type="ARBA" id="ARBA00004202"/>
    </source>
</evidence>
<dbReference type="SMART" id="SM00382">
    <property type="entry name" value="AAA"/>
    <property type="match status" value="1"/>
</dbReference>
<dbReference type="InterPro" id="IPR017871">
    <property type="entry name" value="ABC_transporter-like_CS"/>
</dbReference>
<dbReference type="GO" id="GO:0005524">
    <property type="term" value="F:ATP binding"/>
    <property type="evidence" value="ECO:0007669"/>
    <property type="project" value="UniProtKB-KW"/>
</dbReference>
<dbReference type="Gene3D" id="3.40.50.300">
    <property type="entry name" value="P-loop containing nucleotide triphosphate hydrolases"/>
    <property type="match status" value="1"/>
</dbReference>
<sequence length="344" mass="36120">MASRSRTESTASPPPRGDDAHGDDARGDDAHGRAREASRAVCEATALSRSYAGASRPAVDGVTLNVRPGEVFGVLGRNGAGKTTLVRMLVGLLRPDTGRVLLDGTDVTARSAHAAVHLAYLPQRESALADMSVRTALETTGRLRGLPRAAARAQADDLVAELALAAIADDRVGRLSGGQRRLVGVATALAGERPLLVLDEPTTGLDLDARRTVWDALDRRRSGGAAVLLVTHNVLEAETVLDRVLVLHAGRPAALGTPGRLKERFGGLVRLDLAWRDEPAIDPAGLGGTVLRRGRRWTVRLPVAEAQDVLAGILNGPAYAALDDFGLAPPSLEDVLLACDSEEG</sequence>
<evidence type="ECO:0000259" key="7">
    <source>
        <dbReference type="PROSITE" id="PS50893"/>
    </source>
</evidence>
<feature type="compositionally biased region" description="Basic and acidic residues" evidence="6">
    <location>
        <begin position="16"/>
        <end position="37"/>
    </location>
</feature>
<proteinExistence type="predicted"/>
<reference evidence="9" key="1">
    <citation type="journal article" date="2019" name="Int. J. Syst. Evol. Microbiol.">
        <title>The Global Catalogue of Microorganisms (GCM) 10K type strain sequencing project: providing services to taxonomists for standard genome sequencing and annotation.</title>
        <authorList>
            <consortium name="The Broad Institute Genomics Platform"/>
            <consortium name="The Broad Institute Genome Sequencing Center for Infectious Disease"/>
            <person name="Wu L."/>
            <person name="Ma J."/>
        </authorList>
    </citation>
    <scope>NUCLEOTIDE SEQUENCE [LARGE SCALE GENOMIC DNA]</scope>
    <source>
        <strain evidence="9">JCM 3369</strain>
    </source>
</reference>
<feature type="region of interest" description="Disordered" evidence="6">
    <location>
        <begin position="1"/>
        <end position="37"/>
    </location>
</feature>
<evidence type="ECO:0000256" key="5">
    <source>
        <dbReference type="ARBA" id="ARBA00023251"/>
    </source>
</evidence>
<keyword evidence="9" id="KW-1185">Reference proteome</keyword>
<accession>A0ABW2CI06</accession>
<dbReference type="InterPro" id="IPR003439">
    <property type="entry name" value="ABC_transporter-like_ATP-bd"/>
</dbReference>
<name>A0ABW2CI06_9ACTN</name>
<evidence type="ECO:0000313" key="8">
    <source>
        <dbReference type="EMBL" id="MFC6881372.1"/>
    </source>
</evidence>
<evidence type="ECO:0000256" key="2">
    <source>
        <dbReference type="ARBA" id="ARBA00022448"/>
    </source>
</evidence>
<keyword evidence="5" id="KW-0046">Antibiotic resistance</keyword>
<comment type="caution">
    <text evidence="8">The sequence shown here is derived from an EMBL/GenBank/DDBJ whole genome shotgun (WGS) entry which is preliminary data.</text>
</comment>
<dbReference type="Proteomes" id="UP001596380">
    <property type="component" value="Unassembled WGS sequence"/>
</dbReference>
<dbReference type="EMBL" id="JBHSXS010000008">
    <property type="protein sequence ID" value="MFC6881372.1"/>
    <property type="molecule type" value="Genomic_DNA"/>
</dbReference>
<dbReference type="InterPro" id="IPR050763">
    <property type="entry name" value="ABC_transporter_ATP-binding"/>
</dbReference>
<evidence type="ECO:0000256" key="6">
    <source>
        <dbReference type="SAM" id="MobiDB-lite"/>
    </source>
</evidence>
<dbReference type="InterPro" id="IPR027417">
    <property type="entry name" value="P-loop_NTPase"/>
</dbReference>
<dbReference type="PANTHER" id="PTHR42711">
    <property type="entry name" value="ABC TRANSPORTER ATP-BINDING PROTEIN"/>
    <property type="match status" value="1"/>
</dbReference>
<dbReference type="Pfam" id="PF00005">
    <property type="entry name" value="ABC_tran"/>
    <property type="match status" value="1"/>
</dbReference>
<protein>
    <submittedName>
        <fullName evidence="8">ABC transporter ATP-binding protein</fullName>
    </submittedName>
</protein>
<comment type="subcellular location">
    <subcellularLocation>
        <location evidence="1">Cell membrane</location>
        <topology evidence="1">Peripheral membrane protein</topology>
    </subcellularLocation>
</comment>
<feature type="domain" description="ABC transporter" evidence="7">
    <location>
        <begin position="42"/>
        <end position="274"/>
    </location>
</feature>
<dbReference type="PROSITE" id="PS50893">
    <property type="entry name" value="ABC_TRANSPORTER_2"/>
    <property type="match status" value="1"/>
</dbReference>
<dbReference type="PANTHER" id="PTHR42711:SF19">
    <property type="entry name" value="DOXORUBICIN RESISTANCE ATP-BINDING PROTEIN DRRA"/>
    <property type="match status" value="1"/>
</dbReference>
<organism evidence="8 9">
    <name type="scientific">Actinomadura yumaensis</name>
    <dbReference type="NCBI Taxonomy" id="111807"/>
    <lineage>
        <taxon>Bacteria</taxon>
        <taxon>Bacillati</taxon>
        <taxon>Actinomycetota</taxon>
        <taxon>Actinomycetes</taxon>
        <taxon>Streptosporangiales</taxon>
        <taxon>Thermomonosporaceae</taxon>
        <taxon>Actinomadura</taxon>
    </lineage>
</organism>
<dbReference type="PROSITE" id="PS00211">
    <property type="entry name" value="ABC_TRANSPORTER_1"/>
    <property type="match status" value="1"/>
</dbReference>
<evidence type="ECO:0000256" key="3">
    <source>
        <dbReference type="ARBA" id="ARBA00022741"/>
    </source>
</evidence>